<accession>A0A917E0K0</accession>
<dbReference type="EMBL" id="BMHP01000003">
    <property type="protein sequence ID" value="GGD84863.1"/>
    <property type="molecule type" value="Genomic_DNA"/>
</dbReference>
<name>A0A917E0K0_9BACL</name>
<evidence type="ECO:0000313" key="1">
    <source>
        <dbReference type="EMBL" id="GGD84863.1"/>
    </source>
</evidence>
<comment type="caution">
    <text evidence="1">The sequence shown here is derived from an EMBL/GenBank/DDBJ whole genome shotgun (WGS) entry which is preliminary data.</text>
</comment>
<evidence type="ECO:0000313" key="2">
    <source>
        <dbReference type="Proteomes" id="UP000612456"/>
    </source>
</evidence>
<dbReference type="PROSITE" id="PS51257">
    <property type="entry name" value="PROKAR_LIPOPROTEIN"/>
    <property type="match status" value="1"/>
</dbReference>
<protein>
    <recommendedName>
        <fullName evidence="3">Lipoprotein</fullName>
    </recommendedName>
</protein>
<dbReference type="AlphaFoldDB" id="A0A917E0K0"/>
<proteinExistence type="predicted"/>
<dbReference type="RefSeq" id="WP_229750495.1">
    <property type="nucleotide sequence ID" value="NZ_BMHP01000003.1"/>
</dbReference>
<sequence>MRRISYILLFVTLITGCSQLKPNPAPGPEMETETELADYVNVGGKHYIHAWELAVANNSQISEIGKVESGSVIPEGTPVYKIAGYPEQYVIAVKSDKNSGVLTNFSGFLVYVLNGEDGRAHYPKIDDQQIKQIKIYNGSTLLQELKGEDVHSFLVLFNQEGSKFPSENGPEYTVLFIGDDSLGHNYGIYEKDGHLGIAHSESKLPDEIMHFFK</sequence>
<keyword evidence="2" id="KW-1185">Reference proteome</keyword>
<reference evidence="1" key="2">
    <citation type="submission" date="2020-09" db="EMBL/GenBank/DDBJ databases">
        <authorList>
            <person name="Sun Q."/>
            <person name="Zhou Y."/>
        </authorList>
    </citation>
    <scope>NUCLEOTIDE SEQUENCE</scope>
    <source>
        <strain evidence="1">CGMCC 1.15178</strain>
    </source>
</reference>
<reference evidence="1" key="1">
    <citation type="journal article" date="2014" name="Int. J. Syst. Evol. Microbiol.">
        <title>Complete genome sequence of Corynebacterium casei LMG S-19264T (=DSM 44701T), isolated from a smear-ripened cheese.</title>
        <authorList>
            <consortium name="US DOE Joint Genome Institute (JGI-PGF)"/>
            <person name="Walter F."/>
            <person name="Albersmeier A."/>
            <person name="Kalinowski J."/>
            <person name="Ruckert C."/>
        </authorList>
    </citation>
    <scope>NUCLEOTIDE SEQUENCE</scope>
    <source>
        <strain evidence="1">CGMCC 1.15178</strain>
    </source>
</reference>
<evidence type="ECO:0008006" key="3">
    <source>
        <dbReference type="Google" id="ProtNLM"/>
    </source>
</evidence>
<dbReference type="Proteomes" id="UP000612456">
    <property type="component" value="Unassembled WGS sequence"/>
</dbReference>
<organism evidence="1 2">
    <name type="scientific">Paenibacillus nasutitermitis</name>
    <dbReference type="NCBI Taxonomy" id="1652958"/>
    <lineage>
        <taxon>Bacteria</taxon>
        <taxon>Bacillati</taxon>
        <taxon>Bacillota</taxon>
        <taxon>Bacilli</taxon>
        <taxon>Bacillales</taxon>
        <taxon>Paenibacillaceae</taxon>
        <taxon>Paenibacillus</taxon>
    </lineage>
</organism>
<gene>
    <name evidence="1" type="ORF">GCM10010911_49040</name>
</gene>